<dbReference type="EMBL" id="CP065047">
    <property type="protein sequence ID" value="QPI36548.1"/>
    <property type="molecule type" value="Genomic_DNA"/>
</dbReference>
<evidence type="ECO:0000313" key="4">
    <source>
        <dbReference type="Proteomes" id="UP000663583"/>
    </source>
</evidence>
<evidence type="ECO:0008006" key="5">
    <source>
        <dbReference type="Google" id="ProtNLM"/>
    </source>
</evidence>
<dbReference type="RefSeq" id="WP_085074805.1">
    <property type="nucleotide sequence ID" value="NZ_BLKU01000005.1"/>
</dbReference>
<dbReference type="KEGG" id="mku:I2456_18970"/>
<dbReference type="SUPFAM" id="SSF54427">
    <property type="entry name" value="NTF2-like"/>
    <property type="match status" value="1"/>
</dbReference>
<evidence type="ECO:0000313" key="2">
    <source>
        <dbReference type="EMBL" id="QPI36548.1"/>
    </source>
</evidence>
<gene>
    <name evidence="2" type="ORF">I2456_18970</name>
    <name evidence="1" type="ORF">MKUB_49800</name>
</gene>
<keyword evidence="3" id="KW-1185">Reference proteome</keyword>
<proteinExistence type="predicted"/>
<protein>
    <recommendedName>
        <fullName evidence="5">SnoaL-like domain-containing protein</fullName>
    </recommendedName>
</protein>
<sequence length="145" mass="16551">MTSRIKALITQYDEKWSALDLAGVAELWERRSPSPLYLGDEYALPLTGADELDRHWARLAGRLTQASVSSRLWSADILADGVARCVLLSRWRFTGAESDSVHAGTSWITWLLKQHSDGYRIFHHMESQVYLEEDFPTEPEEDTRA</sequence>
<reference evidence="1" key="2">
    <citation type="submission" date="2020-02" db="EMBL/GenBank/DDBJ databases">
        <authorList>
            <person name="Matsumoto Y."/>
            <person name="Kinjo T."/>
            <person name="Motooka D."/>
            <person name="Nabeya D."/>
            <person name="Jung N."/>
            <person name="Uechi K."/>
            <person name="Horii T."/>
            <person name="Iida T."/>
            <person name="Fujita J."/>
            <person name="Nakamura S."/>
        </authorList>
    </citation>
    <scope>NUCLEOTIDE SEQUENCE</scope>
    <source>
        <strain evidence="1">JCM 13573</strain>
    </source>
</reference>
<dbReference type="Proteomes" id="UP000663583">
    <property type="component" value="Chromosome"/>
</dbReference>
<reference evidence="1 3" key="1">
    <citation type="journal article" date="2019" name="Emerg. Microbes Infect.">
        <title>Comprehensive subspecies identification of 175 nontuberculous mycobacteria species based on 7547 genomic profiles.</title>
        <authorList>
            <person name="Matsumoto Y."/>
            <person name="Kinjo T."/>
            <person name="Motooka D."/>
            <person name="Nabeya D."/>
            <person name="Jung N."/>
            <person name="Uechi K."/>
            <person name="Horii T."/>
            <person name="Iida T."/>
            <person name="Fujita J."/>
            <person name="Nakamura S."/>
        </authorList>
    </citation>
    <scope>NUCLEOTIDE SEQUENCE [LARGE SCALE GENOMIC DNA]</scope>
    <source>
        <strain evidence="1 3">JCM 13573</strain>
    </source>
</reference>
<name>A0AAX1J7Y9_9MYCO</name>
<organism evidence="2 4">
    <name type="scientific">Mycobacterium kubicae</name>
    <dbReference type="NCBI Taxonomy" id="120959"/>
    <lineage>
        <taxon>Bacteria</taxon>
        <taxon>Bacillati</taxon>
        <taxon>Actinomycetota</taxon>
        <taxon>Actinomycetes</taxon>
        <taxon>Mycobacteriales</taxon>
        <taxon>Mycobacteriaceae</taxon>
        <taxon>Mycobacterium</taxon>
        <taxon>Mycobacterium simiae complex</taxon>
    </lineage>
</organism>
<dbReference type="Proteomes" id="UP000465306">
    <property type="component" value="Unassembled WGS sequence"/>
</dbReference>
<dbReference type="EMBL" id="BLKU01000005">
    <property type="protein sequence ID" value="GFG67490.1"/>
    <property type="molecule type" value="Genomic_DNA"/>
</dbReference>
<evidence type="ECO:0000313" key="1">
    <source>
        <dbReference type="EMBL" id="GFG67490.1"/>
    </source>
</evidence>
<accession>A0AAX1J7Y9</accession>
<dbReference type="Gene3D" id="3.10.450.50">
    <property type="match status" value="1"/>
</dbReference>
<reference evidence="2" key="3">
    <citation type="submission" date="2020-11" db="EMBL/GenBank/DDBJ databases">
        <title>Intraspecies plasmid and genomic variation of Mycobacterium kubicae revealed by the complete genome sequences of two clinical isolates.</title>
        <authorList>
            <person name="Hendrix J.R."/>
            <person name="Epperson L.E."/>
            <person name="Honda J.R."/>
            <person name="Strong M."/>
        </authorList>
    </citation>
    <scope>NUCLEOTIDE SEQUENCE</scope>
    <source>
        <strain evidence="2">JCM 13573</strain>
    </source>
</reference>
<dbReference type="AlphaFoldDB" id="A0AAX1J7Y9"/>
<evidence type="ECO:0000313" key="3">
    <source>
        <dbReference type="Proteomes" id="UP000465306"/>
    </source>
</evidence>
<dbReference type="InterPro" id="IPR032710">
    <property type="entry name" value="NTF2-like_dom_sf"/>
</dbReference>